<keyword evidence="8" id="KW-0238">DNA-binding</keyword>
<sequence>MAYKDYYDVLGVSRGASDADIKSAYRKLAKQYHPDKNAGDEKAAEKFKEIGEAYAVLSDPEKRKVFDQFGHTGQVPPGYQGGGFQGGDFGGFDGSQFSDFFQGLFGGAGRRGGAGFQGGAQVNLEDLLGGGLGGAGQSRRFVQNVEGELQVTLEEAFSGSDEVINVDGKRLSLRVPAGTRDGARLRLAGQGPGGGDVLLTIRVLEDARFDLDGDHLTTSVDVPAPVAALGGDVTVQTLSGKGNLSVPPGSSGGRRMRLRGQGWPKKDGTRGDLYVRLNVTVPATLSDEQKELYRRLRDLG</sequence>
<dbReference type="Gene3D" id="1.10.287.110">
    <property type="entry name" value="DnaJ domain"/>
    <property type="match status" value="1"/>
</dbReference>
<reference evidence="8" key="1">
    <citation type="submission" date="2023-07" db="EMBL/GenBank/DDBJ databases">
        <title>Sorghum-associated microbial communities from plants grown in Nebraska, USA.</title>
        <authorList>
            <person name="Schachtman D."/>
        </authorList>
    </citation>
    <scope>NUCLEOTIDE SEQUENCE</scope>
    <source>
        <strain evidence="8">BE330</strain>
    </source>
</reference>
<dbReference type="SMART" id="SM00271">
    <property type="entry name" value="DnaJ"/>
    <property type="match status" value="1"/>
</dbReference>
<evidence type="ECO:0000313" key="8">
    <source>
        <dbReference type="EMBL" id="MDR6219317.1"/>
    </source>
</evidence>
<protein>
    <submittedName>
        <fullName evidence="8">Curved DNA-binding protein</fullName>
    </submittedName>
</protein>
<keyword evidence="4" id="KW-0143">Chaperone</keyword>
<dbReference type="SUPFAM" id="SSF46565">
    <property type="entry name" value="Chaperone J-domain"/>
    <property type="match status" value="1"/>
</dbReference>
<dbReference type="PANTHER" id="PTHR43096:SF48">
    <property type="entry name" value="CHAPERONE PROTEIN DNAJ"/>
    <property type="match status" value="1"/>
</dbReference>
<dbReference type="GO" id="GO:0006260">
    <property type="term" value="P:DNA replication"/>
    <property type="evidence" value="ECO:0007669"/>
    <property type="project" value="UniProtKB-KW"/>
</dbReference>
<dbReference type="SUPFAM" id="SSF49493">
    <property type="entry name" value="HSP40/DnaJ peptide-binding domain"/>
    <property type="match status" value="2"/>
</dbReference>
<dbReference type="GO" id="GO:0005737">
    <property type="term" value="C:cytoplasm"/>
    <property type="evidence" value="ECO:0007669"/>
    <property type="project" value="UniProtKB-SubCell"/>
</dbReference>
<feature type="region of interest" description="Disordered" evidence="6">
    <location>
        <begin position="242"/>
        <end position="265"/>
    </location>
</feature>
<dbReference type="GO" id="GO:0042026">
    <property type="term" value="P:protein refolding"/>
    <property type="evidence" value="ECO:0007669"/>
    <property type="project" value="TreeGrafter"/>
</dbReference>
<evidence type="ECO:0000256" key="5">
    <source>
        <dbReference type="ARBA" id="ARBA00061004"/>
    </source>
</evidence>
<evidence type="ECO:0000259" key="7">
    <source>
        <dbReference type="PROSITE" id="PS50076"/>
    </source>
</evidence>
<organism evidence="8 9">
    <name type="scientific">Deinococcus soli</name>
    <name type="common">ex Cha et al. 2016</name>
    <dbReference type="NCBI Taxonomy" id="1309411"/>
    <lineage>
        <taxon>Bacteria</taxon>
        <taxon>Thermotogati</taxon>
        <taxon>Deinococcota</taxon>
        <taxon>Deinococci</taxon>
        <taxon>Deinococcales</taxon>
        <taxon>Deinococcaceae</taxon>
        <taxon>Deinococcus</taxon>
    </lineage>
</organism>
<dbReference type="PANTHER" id="PTHR43096">
    <property type="entry name" value="DNAJ HOMOLOG 1, MITOCHONDRIAL-RELATED"/>
    <property type="match status" value="1"/>
</dbReference>
<proteinExistence type="inferred from homology"/>
<dbReference type="Pfam" id="PF00226">
    <property type="entry name" value="DnaJ"/>
    <property type="match status" value="1"/>
</dbReference>
<dbReference type="PRINTS" id="PR00625">
    <property type="entry name" value="JDOMAIN"/>
</dbReference>
<dbReference type="FunFam" id="2.60.260.20:FF:000013">
    <property type="entry name" value="DnaJ subfamily B member 11"/>
    <property type="match status" value="1"/>
</dbReference>
<comment type="similarity">
    <text evidence="5">Belongs to the DnaJ family.</text>
</comment>
<dbReference type="Proteomes" id="UP001185331">
    <property type="component" value="Unassembled WGS sequence"/>
</dbReference>
<comment type="caution">
    <text evidence="8">The sequence shown here is derived from an EMBL/GenBank/DDBJ whole genome shotgun (WGS) entry which is preliminary data.</text>
</comment>
<keyword evidence="2" id="KW-0235">DNA replication</keyword>
<evidence type="ECO:0000256" key="1">
    <source>
        <dbReference type="ARBA" id="ARBA00004496"/>
    </source>
</evidence>
<dbReference type="InterPro" id="IPR018253">
    <property type="entry name" value="DnaJ_domain_CS"/>
</dbReference>
<dbReference type="EMBL" id="JAVDQK010000006">
    <property type="protein sequence ID" value="MDR6219317.1"/>
    <property type="molecule type" value="Genomic_DNA"/>
</dbReference>
<feature type="domain" description="J" evidence="7">
    <location>
        <begin position="5"/>
        <end position="70"/>
    </location>
</feature>
<dbReference type="GO" id="GO:0051082">
    <property type="term" value="F:unfolded protein binding"/>
    <property type="evidence" value="ECO:0007669"/>
    <property type="project" value="InterPro"/>
</dbReference>
<name>A0AAE3XF11_9DEIO</name>
<evidence type="ECO:0000256" key="3">
    <source>
        <dbReference type="ARBA" id="ARBA00023016"/>
    </source>
</evidence>
<dbReference type="InterPro" id="IPR001623">
    <property type="entry name" value="DnaJ_domain"/>
</dbReference>
<gene>
    <name evidence="8" type="ORF">J2Y00_002914</name>
</gene>
<dbReference type="AlphaFoldDB" id="A0AAE3XF11"/>
<dbReference type="CDD" id="cd10747">
    <property type="entry name" value="DnaJ_C"/>
    <property type="match status" value="1"/>
</dbReference>
<dbReference type="FunFam" id="1.10.287.110:FF:000034">
    <property type="entry name" value="Chaperone protein DnaJ"/>
    <property type="match status" value="1"/>
</dbReference>
<dbReference type="PROSITE" id="PS50076">
    <property type="entry name" value="DNAJ_2"/>
    <property type="match status" value="1"/>
</dbReference>
<dbReference type="Pfam" id="PF01556">
    <property type="entry name" value="DnaJ_C"/>
    <property type="match status" value="1"/>
</dbReference>
<accession>A0AAE3XF11</accession>
<evidence type="ECO:0000256" key="4">
    <source>
        <dbReference type="ARBA" id="ARBA00023186"/>
    </source>
</evidence>
<dbReference type="InterPro" id="IPR008971">
    <property type="entry name" value="HSP40/DnaJ_pept-bd"/>
</dbReference>
<dbReference type="Gene3D" id="2.60.260.20">
    <property type="entry name" value="Urease metallochaperone UreE, N-terminal domain"/>
    <property type="match status" value="2"/>
</dbReference>
<dbReference type="InterPro" id="IPR036869">
    <property type="entry name" value="J_dom_sf"/>
</dbReference>
<keyword evidence="3" id="KW-0346">Stress response</keyword>
<dbReference type="InterPro" id="IPR002939">
    <property type="entry name" value="DnaJ_C"/>
</dbReference>
<evidence type="ECO:0000256" key="6">
    <source>
        <dbReference type="SAM" id="MobiDB-lite"/>
    </source>
</evidence>
<comment type="subcellular location">
    <subcellularLocation>
        <location evidence="1">Cytoplasm</location>
    </subcellularLocation>
</comment>
<dbReference type="GO" id="GO:0003677">
    <property type="term" value="F:DNA binding"/>
    <property type="evidence" value="ECO:0007669"/>
    <property type="project" value="UniProtKB-KW"/>
</dbReference>
<dbReference type="CDD" id="cd06257">
    <property type="entry name" value="DnaJ"/>
    <property type="match status" value="1"/>
</dbReference>
<dbReference type="RefSeq" id="WP_188844384.1">
    <property type="nucleotide sequence ID" value="NZ_BMHJ01000015.1"/>
</dbReference>
<dbReference type="PROSITE" id="PS00636">
    <property type="entry name" value="DNAJ_1"/>
    <property type="match status" value="1"/>
</dbReference>
<evidence type="ECO:0000256" key="2">
    <source>
        <dbReference type="ARBA" id="ARBA00022705"/>
    </source>
</evidence>
<evidence type="ECO:0000313" key="9">
    <source>
        <dbReference type="Proteomes" id="UP001185331"/>
    </source>
</evidence>